<evidence type="ECO:0000313" key="1">
    <source>
        <dbReference type="EMBL" id="TYC56525.1"/>
    </source>
</evidence>
<sequence>MADALALWKQLLQVQEPWAVRECRADEYNRCMNVWIGVDAPRGWFRLSRPKPVDSGPEVVWRHSGFGGWKVQIHVRPPVGSELPRQQWAGEAGMPFTRALDKQILALLNEGVNMAGVCAILDVPMAELWRYRHAIDNGRHGVAEGAGKASPNPVVAFPKDAGKPAADSRVPELSDPVWARLVDGSLNIDVRVLSLQLLLSRTRSQVAVIADEEVRMMKLRDMHRYFLKNERMLSHELQQLVREAA</sequence>
<organism evidence="1 2">
    <name type="scientific">Zoogloea oleivorans</name>
    <dbReference type="NCBI Taxonomy" id="1552750"/>
    <lineage>
        <taxon>Bacteria</taxon>
        <taxon>Pseudomonadati</taxon>
        <taxon>Pseudomonadota</taxon>
        <taxon>Betaproteobacteria</taxon>
        <taxon>Rhodocyclales</taxon>
        <taxon>Zoogloeaceae</taxon>
        <taxon>Zoogloea</taxon>
    </lineage>
</organism>
<comment type="caution">
    <text evidence="1">The sequence shown here is derived from an EMBL/GenBank/DDBJ whole genome shotgun (WGS) entry which is preliminary data.</text>
</comment>
<keyword evidence="2" id="KW-1185">Reference proteome</keyword>
<protein>
    <submittedName>
        <fullName evidence="1">Uncharacterized protein</fullName>
    </submittedName>
</protein>
<evidence type="ECO:0000313" key="2">
    <source>
        <dbReference type="Proteomes" id="UP000389128"/>
    </source>
</evidence>
<dbReference type="RefSeq" id="WP_148579263.1">
    <property type="nucleotide sequence ID" value="NZ_JAVEUW010000010.1"/>
</dbReference>
<gene>
    <name evidence="1" type="ORF">ETQ85_11760</name>
</gene>
<dbReference type="EMBL" id="SDKK01000010">
    <property type="protein sequence ID" value="TYC56525.1"/>
    <property type="molecule type" value="Genomic_DNA"/>
</dbReference>
<dbReference type="Proteomes" id="UP000389128">
    <property type="component" value="Unassembled WGS sequence"/>
</dbReference>
<dbReference type="OrthoDB" id="8558817at2"/>
<proteinExistence type="predicted"/>
<name>A0A6C2CT50_9RHOO</name>
<reference evidence="1 2" key="1">
    <citation type="submission" date="2019-01" db="EMBL/GenBank/DDBJ databases">
        <title>Zoogloea oleivorans genome sequencing and assembly.</title>
        <authorList>
            <person name="Tancsics A."/>
            <person name="Farkas M."/>
            <person name="Kriszt B."/>
            <person name="Maroti G."/>
            <person name="Horvath B."/>
        </authorList>
    </citation>
    <scope>NUCLEOTIDE SEQUENCE [LARGE SCALE GENOMIC DNA]</scope>
    <source>
        <strain evidence="1 2">Buc</strain>
    </source>
</reference>
<accession>A0A6C2CT50</accession>
<dbReference type="AlphaFoldDB" id="A0A6C2CT50"/>